<dbReference type="RefSeq" id="WP_114845752.1">
    <property type="nucleotide sequence ID" value="NZ_JBHSPE010000020.1"/>
</dbReference>
<protein>
    <submittedName>
        <fullName evidence="1">Uncharacterized protein</fullName>
    </submittedName>
</protein>
<comment type="caution">
    <text evidence="1">The sequence shown here is derived from an EMBL/GenBank/DDBJ whole genome shotgun (WGS) entry which is preliminary data.</text>
</comment>
<organism evidence="1 2">
    <name type="scientific">Dyella tabacisoli</name>
    <dbReference type="NCBI Taxonomy" id="2282381"/>
    <lineage>
        <taxon>Bacteria</taxon>
        <taxon>Pseudomonadati</taxon>
        <taxon>Pseudomonadota</taxon>
        <taxon>Gammaproteobacteria</taxon>
        <taxon>Lysobacterales</taxon>
        <taxon>Rhodanobacteraceae</taxon>
        <taxon>Dyella</taxon>
    </lineage>
</organism>
<proteinExistence type="predicted"/>
<keyword evidence="2" id="KW-1185">Reference proteome</keyword>
<reference evidence="1 2" key="1">
    <citation type="submission" date="2018-07" db="EMBL/GenBank/DDBJ databases">
        <title>Dyella tabacisoli L4-6T, whole genome shotgun sequence.</title>
        <authorList>
            <person name="Zhou X.-K."/>
            <person name="Li W.-J."/>
            <person name="Duan Y.-Q."/>
        </authorList>
    </citation>
    <scope>NUCLEOTIDE SEQUENCE [LARGE SCALE GENOMIC DNA]</scope>
    <source>
        <strain evidence="1 2">L4-6</strain>
    </source>
</reference>
<evidence type="ECO:0000313" key="1">
    <source>
        <dbReference type="EMBL" id="RDD81409.1"/>
    </source>
</evidence>
<accession>A0A369USU1</accession>
<dbReference type="EMBL" id="QQAH01000010">
    <property type="protein sequence ID" value="RDD81409.1"/>
    <property type="molecule type" value="Genomic_DNA"/>
</dbReference>
<dbReference type="AlphaFoldDB" id="A0A369USU1"/>
<sequence length="143" mass="16386">MDDHSDAIVCEIPILTVEGQWMAVLWRWDEAPENQDEVKLRLEFNERVLEAIAGNGYFRALCELRIKLEVDGLLLACYGASENVYPSPMIESMGCGERAYRLTLGKPALRQDLVSIFDFGSDVVPVTVKDQQRFYELWLKSLR</sequence>
<dbReference type="OrthoDB" id="775526at2"/>
<dbReference type="Proteomes" id="UP000253782">
    <property type="component" value="Unassembled WGS sequence"/>
</dbReference>
<evidence type="ECO:0000313" key="2">
    <source>
        <dbReference type="Proteomes" id="UP000253782"/>
    </source>
</evidence>
<name>A0A369USU1_9GAMM</name>
<gene>
    <name evidence="1" type="ORF">DVJ77_11895</name>
</gene>